<evidence type="ECO:0000313" key="1">
    <source>
        <dbReference type="EMBL" id="CAI3993477.1"/>
    </source>
</evidence>
<proteinExistence type="predicted"/>
<organism evidence="1">
    <name type="scientific">Cladocopium goreaui</name>
    <dbReference type="NCBI Taxonomy" id="2562237"/>
    <lineage>
        <taxon>Eukaryota</taxon>
        <taxon>Sar</taxon>
        <taxon>Alveolata</taxon>
        <taxon>Dinophyceae</taxon>
        <taxon>Suessiales</taxon>
        <taxon>Symbiodiniaceae</taxon>
        <taxon>Cladocopium</taxon>
    </lineage>
</organism>
<accession>A0A9P1CLX5</accession>
<dbReference type="EMBL" id="CAMXCT010001836">
    <property type="protein sequence ID" value="CAI3993477.1"/>
    <property type="molecule type" value="Genomic_DNA"/>
</dbReference>
<reference evidence="1" key="1">
    <citation type="submission" date="2022-10" db="EMBL/GenBank/DDBJ databases">
        <authorList>
            <person name="Chen Y."/>
            <person name="Dougan E. K."/>
            <person name="Chan C."/>
            <person name="Rhodes N."/>
            <person name="Thang M."/>
        </authorList>
    </citation>
    <scope>NUCLEOTIDE SEQUENCE</scope>
</reference>
<feature type="non-terminal residue" evidence="1">
    <location>
        <position position="428"/>
    </location>
</feature>
<dbReference type="EMBL" id="CAMXCT030001836">
    <property type="protein sequence ID" value="CAL4780789.1"/>
    <property type="molecule type" value="Genomic_DNA"/>
</dbReference>
<comment type="caution">
    <text evidence="1">The sequence shown here is derived from an EMBL/GenBank/DDBJ whole genome shotgun (WGS) entry which is preliminary data.</text>
</comment>
<protein>
    <submittedName>
        <fullName evidence="1">Uncharacterized protein</fullName>
    </submittedName>
</protein>
<gene>
    <name evidence="1" type="ORF">C1SCF055_LOCUS20223</name>
</gene>
<sequence length="428" mass="47425">RMEPGRCVHVVPHRLDGPSPPETLYALGARTLARMKGKDYGLLVKRSCGVLVPICEHACGGPKAVSSVVPHRDRKRECWVPYHLMIILQWLLHAVPVDDLNGRVLHTYGKHQGPIKRALAEAFGFTERAQRVMRFGELEEIFHAVERRKKSAHDCADALSAISAPTLYFASSWACTKGEIVLGTSWLSLGRKCRDNLMEQIALENGPSGAEELTSGDPLTELRSQNSSSFPSSPVFNEPWRGSIRKCGDWKRLKPIAPSALGFCTLEGCWRLLVPECERGLLPFGDMENLQELLRAVPVNDLNGRVLHIYGKHQGPIEGALAEAFGFTEEARRAMRIGELEEIFHAVERMEDSRAFSDLQTAVKLLKKFGGTEYGCAWFEGANVAPTLYYARNHAGYILAILGTEVQRSALQLAAAGQRIGTKNRPFG</sequence>
<evidence type="ECO:0000313" key="3">
    <source>
        <dbReference type="Proteomes" id="UP001152797"/>
    </source>
</evidence>
<evidence type="ECO:0000313" key="2">
    <source>
        <dbReference type="EMBL" id="CAL1146852.1"/>
    </source>
</evidence>
<dbReference type="AlphaFoldDB" id="A0A9P1CLX5"/>
<dbReference type="EMBL" id="CAMXCT020001836">
    <property type="protein sequence ID" value="CAL1146852.1"/>
    <property type="molecule type" value="Genomic_DNA"/>
</dbReference>
<dbReference type="Proteomes" id="UP001152797">
    <property type="component" value="Unassembled WGS sequence"/>
</dbReference>
<name>A0A9P1CLX5_9DINO</name>
<keyword evidence="3" id="KW-1185">Reference proteome</keyword>
<reference evidence="2" key="2">
    <citation type="submission" date="2024-04" db="EMBL/GenBank/DDBJ databases">
        <authorList>
            <person name="Chen Y."/>
            <person name="Shah S."/>
            <person name="Dougan E. K."/>
            <person name="Thang M."/>
            <person name="Chan C."/>
        </authorList>
    </citation>
    <scope>NUCLEOTIDE SEQUENCE [LARGE SCALE GENOMIC DNA]</scope>
</reference>